<dbReference type="Proteomes" id="UP000663881">
    <property type="component" value="Unassembled WGS sequence"/>
</dbReference>
<dbReference type="AlphaFoldDB" id="A0A820GZ86"/>
<dbReference type="EMBL" id="CAJOAY010014844">
    <property type="protein sequence ID" value="CAF4283140.1"/>
    <property type="molecule type" value="Genomic_DNA"/>
</dbReference>
<evidence type="ECO:0000313" key="1">
    <source>
        <dbReference type="EMBL" id="CAF4283140.1"/>
    </source>
</evidence>
<organism evidence="1 2">
    <name type="scientific">Adineta steineri</name>
    <dbReference type="NCBI Taxonomy" id="433720"/>
    <lineage>
        <taxon>Eukaryota</taxon>
        <taxon>Metazoa</taxon>
        <taxon>Spiralia</taxon>
        <taxon>Gnathifera</taxon>
        <taxon>Rotifera</taxon>
        <taxon>Eurotatoria</taxon>
        <taxon>Bdelloidea</taxon>
        <taxon>Adinetida</taxon>
        <taxon>Adinetidae</taxon>
        <taxon>Adineta</taxon>
    </lineage>
</organism>
<protein>
    <submittedName>
        <fullName evidence="1">Uncharacterized protein</fullName>
    </submittedName>
</protein>
<gene>
    <name evidence="1" type="ORF">OKA104_LOCUS45300</name>
</gene>
<name>A0A820GZ86_9BILA</name>
<proteinExistence type="predicted"/>
<feature type="non-terminal residue" evidence="1">
    <location>
        <position position="1"/>
    </location>
</feature>
<comment type="caution">
    <text evidence="1">The sequence shown here is derived from an EMBL/GenBank/DDBJ whole genome shotgun (WGS) entry which is preliminary data.</text>
</comment>
<evidence type="ECO:0000313" key="2">
    <source>
        <dbReference type="Proteomes" id="UP000663881"/>
    </source>
</evidence>
<accession>A0A820GZ86</accession>
<reference evidence="1" key="1">
    <citation type="submission" date="2021-02" db="EMBL/GenBank/DDBJ databases">
        <authorList>
            <person name="Nowell W R."/>
        </authorList>
    </citation>
    <scope>NUCLEOTIDE SEQUENCE</scope>
</reference>
<sequence length="91" mass="10574">IIINHHHRIDIKFLSITGDSPALRNILNFIGHGGYFCCNFCYTRGEHTGNKRQYFYKKKPVLRHSSTYEKESVEAEKTKGNIHGYKGELVF</sequence>